<keyword evidence="2" id="KW-0472">Membrane</keyword>
<comment type="caution">
    <text evidence="3">The sequence shown here is derived from an EMBL/GenBank/DDBJ whole genome shotgun (WGS) entry which is preliminary data.</text>
</comment>
<evidence type="ECO:0000256" key="1">
    <source>
        <dbReference type="ARBA" id="ARBA00007613"/>
    </source>
</evidence>
<dbReference type="InterPro" id="IPR010131">
    <property type="entry name" value="MdtP/NodT-like"/>
</dbReference>
<reference evidence="3 4" key="1">
    <citation type="submission" date="2021-03" db="EMBL/GenBank/DDBJ databases">
        <title>The complete genome sequence of Acetobacter sacchari TBRC 11175.</title>
        <authorList>
            <person name="Charoenyingcharoen P."/>
            <person name="Yukphan P."/>
        </authorList>
    </citation>
    <scope>NUCLEOTIDE SEQUENCE [LARGE SCALE GENOMIC DNA]</scope>
    <source>
        <strain evidence="3 4">TBRC 11175</strain>
    </source>
</reference>
<keyword evidence="2" id="KW-0354">Hemolysis</keyword>
<keyword evidence="2" id="KW-0204">Cytolysis</keyword>
<name>A0ABS3M151_9PROT</name>
<keyword evidence="2" id="KW-0813">Transport</keyword>
<keyword evidence="4" id="KW-1185">Reference proteome</keyword>
<evidence type="ECO:0000256" key="2">
    <source>
        <dbReference type="PIRNR" id="PIRNR001892"/>
    </source>
</evidence>
<accession>A0ABS3M151</accession>
<dbReference type="PIRSF" id="PIRSF001892">
    <property type="entry name" value="CyaE"/>
    <property type="match status" value="1"/>
</dbReference>
<dbReference type="EMBL" id="JAFVMF010000033">
    <property type="protein sequence ID" value="MBO1361864.1"/>
    <property type="molecule type" value="Genomic_DNA"/>
</dbReference>
<dbReference type="InterPro" id="IPR028351">
    <property type="entry name" value="CyaE"/>
</dbReference>
<keyword evidence="2" id="KW-0998">Cell outer membrane</keyword>
<evidence type="ECO:0000313" key="3">
    <source>
        <dbReference type="EMBL" id="MBO1361864.1"/>
    </source>
</evidence>
<comment type="similarity">
    <text evidence="1 2">Belongs to the outer membrane factor (OMF) (TC 1.B.17) family.</text>
</comment>
<comment type="function">
    <text evidence="2">CyaE is necessary for transport of calmodulin-sensitive adenylate cyclase-hemolysin (cyclolysin).</text>
</comment>
<dbReference type="SUPFAM" id="SSF56954">
    <property type="entry name" value="Outer membrane efflux proteins (OEP)"/>
    <property type="match status" value="1"/>
</dbReference>
<dbReference type="Proteomes" id="UP000664771">
    <property type="component" value="Unassembled WGS sequence"/>
</dbReference>
<sequence length="469" mass="50296">MPPDLKRFNSPQGAEGIVEITKPDENIYADRLALSSSTNLAELIDIAERHNPKTRVAWENARQAAIDVGMSRASFLPQITLSAMGGYQLSALPLPKYLSPRGYLTSGGAAFYPKLELDYLLLDFGQSRARVEEAQQKALAANFGFTAMHQQLILDVIQAYYSHEAAQTIVKTSRAAIENSTLLLQSAEALRNHGEATVVDVAIARRNLAQSHYDCDKATDTEHVTRYSLLAVLGLPPTTELDIHSPPNRLLPQLPSQKLDDMINTALRARPDILEDVAKLRASRAAVNSARADLRPTISLAGSVSAYLGEMTTSGLGQPAASSAIARPEAGAFLEFSWPIFQGGLRANSIHLAESRQAQAEATLATDKIAVERNVADSQDALETALAQVRSAQVLRDAAQTAYDSASQSYTHGIGTLTDASTAVTALYRAQSALAVSTADAFVKAASLAHATGQLFSGPRTPEETDDTD</sequence>
<organism evidence="3 4">
    <name type="scientific">Acetobacter sacchari</name>
    <dbReference type="NCBI Taxonomy" id="2661687"/>
    <lineage>
        <taxon>Bacteria</taxon>
        <taxon>Pseudomonadati</taxon>
        <taxon>Pseudomonadota</taxon>
        <taxon>Alphaproteobacteria</taxon>
        <taxon>Acetobacterales</taxon>
        <taxon>Acetobacteraceae</taxon>
        <taxon>Acetobacter</taxon>
    </lineage>
</organism>
<dbReference type="Gene3D" id="1.20.1600.10">
    <property type="entry name" value="Outer membrane efflux proteins (OEP)"/>
    <property type="match status" value="1"/>
</dbReference>
<gene>
    <name evidence="3" type="ORF">J2D73_18940</name>
</gene>
<proteinExistence type="inferred from homology"/>
<dbReference type="RefSeq" id="WP_207883887.1">
    <property type="nucleotide sequence ID" value="NZ_JAFVMF010000033.1"/>
</dbReference>
<dbReference type="PANTHER" id="PTHR30203">
    <property type="entry name" value="OUTER MEMBRANE CATION EFFLUX PROTEIN"/>
    <property type="match status" value="1"/>
</dbReference>
<dbReference type="Pfam" id="PF02321">
    <property type="entry name" value="OEP"/>
    <property type="match status" value="2"/>
</dbReference>
<dbReference type="InterPro" id="IPR003423">
    <property type="entry name" value="OMP_efflux"/>
</dbReference>
<evidence type="ECO:0000313" key="4">
    <source>
        <dbReference type="Proteomes" id="UP000664771"/>
    </source>
</evidence>
<protein>
    <recommendedName>
        <fullName evidence="2">Protein CyaE</fullName>
    </recommendedName>
</protein>
<comment type="subcellular location">
    <subcellularLocation>
        <location evidence="2">Cell outer membrane</location>
        <topology evidence="2">Peripheral membrane protein</topology>
    </subcellularLocation>
</comment>
<dbReference type="PANTHER" id="PTHR30203:SF29">
    <property type="entry name" value="PROTEIN CYAE"/>
    <property type="match status" value="1"/>
</dbReference>